<comment type="caution">
    <text evidence="3">The sequence shown here is derived from an EMBL/GenBank/DDBJ whole genome shotgun (WGS) entry which is preliminary data.</text>
</comment>
<gene>
    <name evidence="3" type="ORF">GCM10022228_12060</name>
</gene>
<organism evidence="3 4">
    <name type="scientific">Halomonas cibimaris</name>
    <dbReference type="NCBI Taxonomy" id="657012"/>
    <lineage>
        <taxon>Bacteria</taxon>
        <taxon>Pseudomonadati</taxon>
        <taxon>Pseudomonadota</taxon>
        <taxon>Gammaproteobacteria</taxon>
        <taxon>Oceanospirillales</taxon>
        <taxon>Halomonadaceae</taxon>
        <taxon>Halomonas</taxon>
    </lineage>
</organism>
<name>A0ABP7LJY6_9GAMM</name>
<reference evidence="4" key="1">
    <citation type="journal article" date="2019" name="Int. J. Syst. Evol. Microbiol.">
        <title>The Global Catalogue of Microorganisms (GCM) 10K type strain sequencing project: providing services to taxonomists for standard genome sequencing and annotation.</title>
        <authorList>
            <consortium name="The Broad Institute Genomics Platform"/>
            <consortium name="The Broad Institute Genome Sequencing Center for Infectious Disease"/>
            <person name="Wu L."/>
            <person name="Ma J."/>
        </authorList>
    </citation>
    <scope>NUCLEOTIDE SEQUENCE [LARGE SCALE GENOMIC DNA]</scope>
    <source>
        <strain evidence="4">JCM 16914</strain>
    </source>
</reference>
<evidence type="ECO:0000256" key="2">
    <source>
        <dbReference type="SAM" id="Phobius"/>
    </source>
</evidence>
<protein>
    <submittedName>
        <fullName evidence="3">Uncharacterized protein</fullName>
    </submittedName>
</protein>
<proteinExistence type="predicted"/>
<keyword evidence="2" id="KW-0472">Membrane</keyword>
<keyword evidence="2" id="KW-0812">Transmembrane</keyword>
<evidence type="ECO:0000313" key="3">
    <source>
        <dbReference type="EMBL" id="GAA3903372.1"/>
    </source>
</evidence>
<accession>A0ABP7LJY6</accession>
<feature type="transmembrane region" description="Helical" evidence="2">
    <location>
        <begin position="54"/>
        <end position="70"/>
    </location>
</feature>
<keyword evidence="2" id="KW-1133">Transmembrane helix</keyword>
<feature type="transmembrane region" description="Helical" evidence="2">
    <location>
        <begin position="24"/>
        <end position="42"/>
    </location>
</feature>
<keyword evidence="1" id="KW-0175">Coiled coil</keyword>
<keyword evidence="4" id="KW-1185">Reference proteome</keyword>
<dbReference type="Proteomes" id="UP001500133">
    <property type="component" value="Unassembled WGS sequence"/>
</dbReference>
<feature type="transmembrane region" description="Helical" evidence="2">
    <location>
        <begin position="82"/>
        <end position="103"/>
    </location>
</feature>
<evidence type="ECO:0000313" key="4">
    <source>
        <dbReference type="Proteomes" id="UP001500133"/>
    </source>
</evidence>
<feature type="coiled-coil region" evidence="1">
    <location>
        <begin position="170"/>
        <end position="197"/>
    </location>
</feature>
<evidence type="ECO:0000256" key="1">
    <source>
        <dbReference type="SAM" id="Coils"/>
    </source>
</evidence>
<dbReference type="EMBL" id="BAAAZT010000058">
    <property type="protein sequence ID" value="GAA3903372.1"/>
    <property type="molecule type" value="Genomic_DNA"/>
</dbReference>
<sequence length="811" mass="89588">MLAVHGLLKLPWFANSNVSGARKLFFFFSVGFVYKLLLGYGLQLFAPWAKGSDFFAFGYLISTLLALKIHDKEIGIRVTRATLQTSLTAVVAASFVGFVLSFIPAQRMESNAGGEALAVEPAAEATLGDLLLRQRVVDYGVIGRERPPQPSGTQLAEFKTALLALKSYQREGASAQLQQARRRLRRLNYTISRIEERYLVVREVGVSRGWGTYIIDVRPESRLVVEIPAAIEQRGLIEAGLALFRDQQASALAVSSVQALENSAGRIDVTRNPGSFFHQLHQTFGARHALQVQLITRTTARELPGSRAPETSGPPGMPSQLLVKQQLPEDLRLQNLERLLGEVALRWESPGIPNVQRARSREGFAELYLNPDALRPLLARSHGQRGTPLRLDSRDGALSDYLLEKTALIRTAAGLDFRQPRLDELLFFDIEVLGPLLELAASGSISEWSEDALSELRYLNDLARGLGYHIVRFHDRARDQHYLILENTPGVRPFQPWGTVVMAPGGASSHFVQVPRPRYERQTLEAGTQLFQLLGARALLIAGSHPFVDPEGGSDVLSPRNQRSLFNLVHQVFVREAQGTPLLVTQVRGMGYQAGISTPSLLAFRDGLRPGAPPLPLRERLRDTLKAMGLDAQTVLGGEATAGYEVGSNAQTRYLDVAHGADFATVWITPAAREAFQLPFANRQQQLKFQALHIDTLHAALGEQLKRYRVSSASLPESVETLLEHYVETGNIVALSALQRRGHHLVRVLDSASRQAFLLVAQAGQPSSIMAVANLNPIGKHVVESTPERLQAQLERFVRRRAFLLRVRGDT</sequence>